<protein>
    <submittedName>
        <fullName evidence="9">Auxin Efflux Carrier</fullName>
    </submittedName>
</protein>
<keyword evidence="7 8" id="KW-0472">Membrane</keyword>
<evidence type="ECO:0000256" key="7">
    <source>
        <dbReference type="ARBA" id="ARBA00023136"/>
    </source>
</evidence>
<dbReference type="Proteomes" id="UP000036923">
    <property type="component" value="Unassembled WGS sequence"/>
</dbReference>
<dbReference type="eggNOG" id="COG0679">
    <property type="taxonomic scope" value="Bacteria"/>
</dbReference>
<dbReference type="InterPro" id="IPR004776">
    <property type="entry name" value="Mem_transp_PIN-like"/>
</dbReference>
<dbReference type="RefSeq" id="WP_036947346.1">
    <property type="nucleotide sequence ID" value="NZ_KN050765.1"/>
</dbReference>
<evidence type="ECO:0000313" key="10">
    <source>
        <dbReference type="Proteomes" id="UP000036923"/>
    </source>
</evidence>
<comment type="caution">
    <text evidence="9">The sequence shown here is derived from an EMBL/GenBank/DDBJ whole genome shotgun (WGS) entry which is preliminary data.</text>
</comment>
<proteinExistence type="inferred from homology"/>
<evidence type="ECO:0000256" key="1">
    <source>
        <dbReference type="ARBA" id="ARBA00004651"/>
    </source>
</evidence>
<accession>A0A0L6JNP2</accession>
<gene>
    <name evidence="9" type="ORF">Bccel_2247</name>
</gene>
<feature type="transmembrane region" description="Helical" evidence="8">
    <location>
        <begin position="265"/>
        <end position="291"/>
    </location>
</feature>
<dbReference type="STRING" id="398512.Bccel_2247"/>
<dbReference type="Gene3D" id="1.20.1530.20">
    <property type="match status" value="1"/>
</dbReference>
<dbReference type="InterPro" id="IPR038770">
    <property type="entry name" value="Na+/solute_symporter_sf"/>
</dbReference>
<feature type="transmembrane region" description="Helical" evidence="8">
    <location>
        <begin position="95"/>
        <end position="114"/>
    </location>
</feature>
<reference evidence="10" key="1">
    <citation type="submission" date="2015-07" db="EMBL/GenBank/DDBJ databases">
        <title>Near-Complete Genome Sequence of the Cellulolytic Bacterium Bacteroides (Pseudobacteroides) cellulosolvens ATCC 35603.</title>
        <authorList>
            <person name="Dassa B."/>
            <person name="Utturkar S.M."/>
            <person name="Klingeman D.M."/>
            <person name="Hurt R.A."/>
            <person name="Keller M."/>
            <person name="Xu J."/>
            <person name="Reddy Y.H.K."/>
            <person name="Borovok I."/>
            <person name="Grinberg I.R."/>
            <person name="Lamed R."/>
            <person name="Zhivin O."/>
            <person name="Bayer E.A."/>
            <person name="Brown S.D."/>
        </authorList>
    </citation>
    <scope>NUCLEOTIDE SEQUENCE [LARGE SCALE GENOMIC DNA]</scope>
    <source>
        <strain evidence="10">DSM 2933</strain>
    </source>
</reference>
<feature type="transmembrane region" description="Helical" evidence="8">
    <location>
        <begin position="170"/>
        <end position="187"/>
    </location>
</feature>
<feature type="transmembrane region" description="Helical" evidence="8">
    <location>
        <begin position="31"/>
        <end position="51"/>
    </location>
</feature>
<dbReference type="EMBL" id="LGTC01000001">
    <property type="protein sequence ID" value="KNY26982.1"/>
    <property type="molecule type" value="Genomic_DNA"/>
</dbReference>
<comment type="subcellular location">
    <subcellularLocation>
        <location evidence="1">Cell membrane</location>
        <topology evidence="1">Multi-pass membrane protein</topology>
    </subcellularLocation>
</comment>
<feature type="transmembrane region" description="Helical" evidence="8">
    <location>
        <begin position="303"/>
        <end position="321"/>
    </location>
</feature>
<keyword evidence="6 8" id="KW-1133">Transmembrane helix</keyword>
<dbReference type="Pfam" id="PF03547">
    <property type="entry name" value="Mem_trans"/>
    <property type="match status" value="1"/>
</dbReference>
<keyword evidence="3" id="KW-0813">Transport</keyword>
<dbReference type="PANTHER" id="PTHR36838">
    <property type="entry name" value="AUXIN EFFLUX CARRIER FAMILY PROTEIN"/>
    <property type="match status" value="1"/>
</dbReference>
<dbReference type="GO" id="GO:0005886">
    <property type="term" value="C:plasma membrane"/>
    <property type="evidence" value="ECO:0007669"/>
    <property type="project" value="UniProtKB-SubCell"/>
</dbReference>
<feature type="transmembrane region" description="Helical" evidence="8">
    <location>
        <begin position="6"/>
        <end position="24"/>
    </location>
</feature>
<name>A0A0L6JNP2_9FIRM</name>
<evidence type="ECO:0000256" key="2">
    <source>
        <dbReference type="ARBA" id="ARBA00010145"/>
    </source>
</evidence>
<feature type="transmembrane region" description="Helical" evidence="8">
    <location>
        <begin position="238"/>
        <end position="259"/>
    </location>
</feature>
<evidence type="ECO:0000256" key="4">
    <source>
        <dbReference type="ARBA" id="ARBA00022475"/>
    </source>
</evidence>
<keyword evidence="5 8" id="KW-0812">Transmembrane</keyword>
<dbReference type="OrthoDB" id="9798064at2"/>
<evidence type="ECO:0000256" key="5">
    <source>
        <dbReference type="ARBA" id="ARBA00022692"/>
    </source>
</evidence>
<dbReference type="PANTHER" id="PTHR36838:SF3">
    <property type="entry name" value="TRANSPORTER AUXIN EFFLUX CARRIER EC FAMILY"/>
    <property type="match status" value="1"/>
</dbReference>
<dbReference type="AlphaFoldDB" id="A0A0L6JNP2"/>
<organism evidence="9 10">
    <name type="scientific">Pseudobacteroides cellulosolvens ATCC 35603 = DSM 2933</name>
    <dbReference type="NCBI Taxonomy" id="398512"/>
    <lineage>
        <taxon>Bacteria</taxon>
        <taxon>Bacillati</taxon>
        <taxon>Bacillota</taxon>
        <taxon>Clostridia</taxon>
        <taxon>Eubacteriales</taxon>
        <taxon>Oscillospiraceae</taxon>
        <taxon>Pseudobacteroides</taxon>
    </lineage>
</organism>
<comment type="similarity">
    <text evidence="2">Belongs to the auxin efflux carrier (TC 2.A.69) family.</text>
</comment>
<feature type="transmembrane region" description="Helical" evidence="8">
    <location>
        <begin position="63"/>
        <end position="83"/>
    </location>
</feature>
<keyword evidence="10" id="KW-1185">Reference proteome</keyword>
<feature type="transmembrane region" description="Helical" evidence="8">
    <location>
        <begin position="207"/>
        <end position="226"/>
    </location>
</feature>
<dbReference type="GO" id="GO:0055085">
    <property type="term" value="P:transmembrane transport"/>
    <property type="evidence" value="ECO:0007669"/>
    <property type="project" value="InterPro"/>
</dbReference>
<keyword evidence="4" id="KW-1003">Cell membrane</keyword>
<evidence type="ECO:0000256" key="8">
    <source>
        <dbReference type="SAM" id="Phobius"/>
    </source>
</evidence>
<evidence type="ECO:0000256" key="3">
    <source>
        <dbReference type="ARBA" id="ARBA00022448"/>
    </source>
</evidence>
<dbReference type="PATRIC" id="fig|398512.5.peg.2343"/>
<feature type="transmembrane region" description="Helical" evidence="8">
    <location>
        <begin position="126"/>
        <end position="149"/>
    </location>
</feature>
<evidence type="ECO:0000256" key="6">
    <source>
        <dbReference type="ARBA" id="ARBA00022989"/>
    </source>
</evidence>
<sequence>MTIKIIMLGILAFIGFIAGKTGYLPENSGVILSRVVVKVTAPVLIFITLAGNKITNEELGNGIWIYVLGLIFMGFSFFVGFILSKSLKMSVATKSMFKMHFVFGNVVFLAFPLISSVYDPASVKLALTYAVFYNLANDTLLWTLGIYLVNKHKENSWKDNLKHLINGNTIAFTLGIICIIINLQGIIEHNAAVRAVYDVVYGTLKPLGETTFTLSMLFIGLILSEVKIKNKNDLLKRYPSLILSMFKLLIIPFFAFFVLKLTGNFISPMAKGIIVIQLAMPCGTIVPALASQYDSDYRFATENVFFSTIICIFTLPFIAGLV</sequence>
<evidence type="ECO:0000313" key="9">
    <source>
        <dbReference type="EMBL" id="KNY26982.1"/>
    </source>
</evidence>